<dbReference type="KEGG" id="ter:Tery_4146"/>
<dbReference type="EMBL" id="AF167538">
    <property type="protein sequence ID" value="AAF82647.1"/>
    <property type="molecule type" value="Genomic_DNA"/>
</dbReference>
<protein>
    <recommendedName>
        <fullName evidence="3">PEP-CTERM protein-sorting domain-containing protein</fullName>
    </recommendedName>
</protein>
<proteinExistence type="predicted"/>
<dbReference type="HOGENOM" id="CLU_1224307_0_0_3"/>
<accession>Q10X70</accession>
<gene>
    <name evidence="2" type="ordered locus">Tery_4146</name>
</gene>
<organism evidence="1">
    <name type="scientific">Trichodesmium erythraeum (strain IMS101)</name>
    <dbReference type="NCBI Taxonomy" id="203124"/>
    <lineage>
        <taxon>Bacteria</taxon>
        <taxon>Bacillati</taxon>
        <taxon>Cyanobacteriota</taxon>
        <taxon>Cyanophyceae</taxon>
        <taxon>Oscillatoriophycideae</taxon>
        <taxon>Oscillatoriales</taxon>
        <taxon>Microcoleaceae</taxon>
        <taxon>Trichodesmium</taxon>
    </lineage>
</organism>
<dbReference type="EMBL" id="CP000393">
    <property type="protein sequence ID" value="ABG53154.1"/>
    <property type="molecule type" value="Genomic_DNA"/>
</dbReference>
<evidence type="ECO:0000313" key="2">
    <source>
        <dbReference type="EMBL" id="ABG53154.1"/>
    </source>
</evidence>
<dbReference type="AlphaFoldDB" id="Q9KJL0"/>
<dbReference type="OrthoDB" id="583703at2"/>
<evidence type="ECO:0000313" key="1">
    <source>
        <dbReference type="EMBL" id="AAF82647.1"/>
    </source>
</evidence>
<dbReference type="RefSeq" id="WP_011613484.1">
    <property type="nucleotide sequence ID" value="NC_008312.1"/>
</dbReference>
<accession>Q9KJL0</accession>
<reference evidence="2" key="2">
    <citation type="submission" date="2006-06" db="EMBL/GenBank/DDBJ databases">
        <title>Complete sequence of Trichodesmium erythraeum IMS101.</title>
        <authorList>
            <consortium name="US DOE Joint Genome Institute"/>
            <person name="Copeland A."/>
            <person name="Lucas S."/>
            <person name="Lapidus A."/>
            <person name="Barry K."/>
            <person name="Detter J.C."/>
            <person name="Glavina del Rio T."/>
            <person name="Hammon N."/>
            <person name="Israni S."/>
            <person name="Dalin E."/>
            <person name="Tice H."/>
            <person name="Pitluck S."/>
            <person name="Kiss H."/>
            <person name="Munk A.C."/>
            <person name="Brettin T."/>
            <person name="Bruce D."/>
            <person name="Han C."/>
            <person name="Tapia R."/>
            <person name="Gilna P."/>
            <person name="Schmutz J."/>
            <person name="Larimer F."/>
            <person name="Land M."/>
            <person name="Hauser L."/>
            <person name="Kyrpides N."/>
            <person name="Kim E."/>
            <person name="Richardson P."/>
        </authorList>
    </citation>
    <scope>NUCLEOTIDE SEQUENCE [LARGE SCALE GENOMIC DNA]</scope>
    <source>
        <strain evidence="2">IMS101</strain>
    </source>
</reference>
<sequence length="226" mass="24179">MNIGTIFGKLSIVAGGLIFTAATAGNAYASTMFFTDVNAFDALTDTTLIEDFEAFSLKNRPLSSFVSNGNTYIGHTGARYPNVWVSSPGYTNYGVPITTSSIITATGDEDFTVEFGTPTEAVGFDTYLNTYGPATVNVFGANNLLDTFVLNQDPTTVRFLGILASEEISSIRWTTVDGGKINTGIDNIIQGSKIDNKSTPEPSLLIGIVSTFVIALLSRKRQVIVK</sequence>
<evidence type="ECO:0008006" key="3">
    <source>
        <dbReference type="Google" id="ProtNLM"/>
    </source>
</evidence>
<name>Q9KJL0_TRIEI</name>
<reference evidence="1" key="1">
    <citation type="journal article" date="2000" name="J. Phycol.">
        <title>Organization of the nif genes of the nonheterocystous cyanobacterium Trichodesmium sp. IMS101.</title>
        <authorList>
            <person name="Dominic B."/>
            <person name="Zani S."/>
            <person name="Chen Y.-B."/>
            <person name="Mellon M.T."/>
            <person name="Zehr J.P."/>
        </authorList>
    </citation>
    <scope>NUCLEOTIDE SEQUENCE</scope>
</reference>